<keyword evidence="2" id="KW-1185">Reference proteome</keyword>
<evidence type="ECO:0000313" key="1">
    <source>
        <dbReference type="EMBL" id="TFK47532.1"/>
    </source>
</evidence>
<reference evidence="1 2" key="1">
    <citation type="journal article" date="2019" name="Nat. Ecol. Evol.">
        <title>Megaphylogeny resolves global patterns of mushroom evolution.</title>
        <authorList>
            <person name="Varga T."/>
            <person name="Krizsan K."/>
            <person name="Foldi C."/>
            <person name="Dima B."/>
            <person name="Sanchez-Garcia M."/>
            <person name="Sanchez-Ramirez S."/>
            <person name="Szollosi G.J."/>
            <person name="Szarkandi J.G."/>
            <person name="Papp V."/>
            <person name="Albert L."/>
            <person name="Andreopoulos W."/>
            <person name="Angelini C."/>
            <person name="Antonin V."/>
            <person name="Barry K.W."/>
            <person name="Bougher N.L."/>
            <person name="Buchanan P."/>
            <person name="Buyck B."/>
            <person name="Bense V."/>
            <person name="Catcheside P."/>
            <person name="Chovatia M."/>
            <person name="Cooper J."/>
            <person name="Damon W."/>
            <person name="Desjardin D."/>
            <person name="Finy P."/>
            <person name="Geml J."/>
            <person name="Haridas S."/>
            <person name="Hughes K."/>
            <person name="Justo A."/>
            <person name="Karasinski D."/>
            <person name="Kautmanova I."/>
            <person name="Kiss B."/>
            <person name="Kocsube S."/>
            <person name="Kotiranta H."/>
            <person name="LaButti K.M."/>
            <person name="Lechner B.E."/>
            <person name="Liimatainen K."/>
            <person name="Lipzen A."/>
            <person name="Lukacs Z."/>
            <person name="Mihaltcheva S."/>
            <person name="Morgado L.N."/>
            <person name="Niskanen T."/>
            <person name="Noordeloos M.E."/>
            <person name="Ohm R.A."/>
            <person name="Ortiz-Santana B."/>
            <person name="Ovrebo C."/>
            <person name="Racz N."/>
            <person name="Riley R."/>
            <person name="Savchenko A."/>
            <person name="Shiryaev A."/>
            <person name="Soop K."/>
            <person name="Spirin V."/>
            <person name="Szebenyi C."/>
            <person name="Tomsovsky M."/>
            <person name="Tulloss R.E."/>
            <person name="Uehling J."/>
            <person name="Grigoriev I.V."/>
            <person name="Vagvolgyi C."/>
            <person name="Papp T."/>
            <person name="Martin F.M."/>
            <person name="Miettinen O."/>
            <person name="Hibbett D.S."/>
            <person name="Nagy L.G."/>
        </authorList>
    </citation>
    <scope>NUCLEOTIDE SEQUENCE [LARGE SCALE GENOMIC DNA]</scope>
    <source>
        <strain evidence="1 2">OMC1185</strain>
    </source>
</reference>
<evidence type="ECO:0000313" key="2">
    <source>
        <dbReference type="Proteomes" id="UP000305948"/>
    </source>
</evidence>
<gene>
    <name evidence="1" type="ORF">OE88DRAFT_1636187</name>
</gene>
<accession>A0A5C3MQ55</accession>
<proteinExistence type="predicted"/>
<dbReference type="AlphaFoldDB" id="A0A5C3MQ55"/>
<sequence>MSRTLTKEQVVELFAFHERQWNIITSTNVLEWNSFPWPMFKRPKEPEELTTVAISAYVLSPHYPSDKSSKDRIKEHIRRWHPDRFETKLLPKVKEEDQEKVKEGAGVVARGLNELLTRSNINNAFA</sequence>
<dbReference type="OrthoDB" id="412109at2759"/>
<organism evidence="1 2">
    <name type="scientific">Heliocybe sulcata</name>
    <dbReference type="NCBI Taxonomy" id="5364"/>
    <lineage>
        <taxon>Eukaryota</taxon>
        <taxon>Fungi</taxon>
        <taxon>Dikarya</taxon>
        <taxon>Basidiomycota</taxon>
        <taxon>Agaricomycotina</taxon>
        <taxon>Agaricomycetes</taxon>
        <taxon>Gloeophyllales</taxon>
        <taxon>Gloeophyllaceae</taxon>
        <taxon>Heliocybe</taxon>
    </lineage>
</organism>
<protein>
    <submittedName>
        <fullName evidence="1">Uncharacterized protein</fullName>
    </submittedName>
</protein>
<name>A0A5C3MQ55_9AGAM</name>
<dbReference type="EMBL" id="ML213523">
    <property type="protein sequence ID" value="TFK47532.1"/>
    <property type="molecule type" value="Genomic_DNA"/>
</dbReference>
<dbReference type="Proteomes" id="UP000305948">
    <property type="component" value="Unassembled WGS sequence"/>
</dbReference>
<dbReference type="STRING" id="5364.A0A5C3MQ55"/>